<dbReference type="PANTHER" id="PTHR37836">
    <property type="entry name" value="LMO1036 PROTEIN"/>
    <property type="match status" value="1"/>
</dbReference>
<name>A0A074KUQ5_9BACT</name>
<dbReference type="Proteomes" id="UP000027821">
    <property type="component" value="Unassembled WGS sequence"/>
</dbReference>
<evidence type="ECO:0000259" key="1">
    <source>
        <dbReference type="Pfam" id="PF12904"/>
    </source>
</evidence>
<dbReference type="SUPFAM" id="SSF51445">
    <property type="entry name" value="(Trans)glycosidases"/>
    <property type="match status" value="1"/>
</dbReference>
<feature type="domain" description="Putative collagen-binding" evidence="1">
    <location>
        <begin position="403"/>
        <end position="479"/>
    </location>
</feature>
<protein>
    <recommendedName>
        <fullName evidence="1">Putative collagen-binding domain-containing protein</fullName>
    </recommendedName>
</protein>
<evidence type="ECO:0000313" key="3">
    <source>
        <dbReference type="Proteomes" id="UP000027821"/>
    </source>
</evidence>
<proteinExistence type="predicted"/>
<dbReference type="InterPro" id="IPR017853">
    <property type="entry name" value="GH"/>
</dbReference>
<dbReference type="Pfam" id="PF12904">
    <property type="entry name" value="Collagen_bind_2"/>
    <property type="match status" value="1"/>
</dbReference>
<keyword evidence="3" id="KW-1185">Reference proteome</keyword>
<dbReference type="eggNOG" id="ENOG502ZAG2">
    <property type="taxonomic scope" value="Bacteria"/>
</dbReference>
<dbReference type="InterPro" id="IPR024749">
    <property type="entry name" value="Collagen-bd_put"/>
</dbReference>
<organism evidence="2 3">
    <name type="scientific">Anditalea andensis</name>
    <dbReference type="NCBI Taxonomy" id="1048983"/>
    <lineage>
        <taxon>Bacteria</taxon>
        <taxon>Pseudomonadati</taxon>
        <taxon>Bacteroidota</taxon>
        <taxon>Cytophagia</taxon>
        <taxon>Cytophagales</taxon>
        <taxon>Cytophagaceae</taxon>
        <taxon>Anditalea</taxon>
    </lineage>
</organism>
<dbReference type="Gene3D" id="3.20.20.80">
    <property type="entry name" value="Glycosidases"/>
    <property type="match status" value="1"/>
</dbReference>
<dbReference type="STRING" id="1048983.EL17_17835"/>
<evidence type="ECO:0000313" key="2">
    <source>
        <dbReference type="EMBL" id="KEO72599.1"/>
    </source>
</evidence>
<dbReference type="AlphaFoldDB" id="A0A074KUQ5"/>
<dbReference type="PANTHER" id="PTHR37836:SF2">
    <property type="entry name" value="DUF4038 DOMAIN-CONTAINING PROTEIN"/>
    <property type="match status" value="1"/>
</dbReference>
<accession>A0A074KUQ5</accession>
<comment type="caution">
    <text evidence="2">The sequence shown here is derived from an EMBL/GenBank/DDBJ whole genome shotgun (WGS) entry which is preliminary data.</text>
</comment>
<gene>
    <name evidence="2" type="ORF">EL17_17835</name>
</gene>
<dbReference type="EMBL" id="JMIH01000024">
    <property type="protein sequence ID" value="KEO72599.1"/>
    <property type="molecule type" value="Genomic_DNA"/>
</dbReference>
<sequence>MLCAAFFISCSEDEDILPGGEDIIEEVGNTDRPKDNSGIQVFTDNNYYWQYNGVPLLLLGGAKEDNIFNFQEGLVDYLDQLEANGGNYIKNMMSSRTPGNVYPFLKNADGLYDLSQWNPEYWNRLDRFLSLCAERDIVVQLIIWDMWDYFRTDADLGYGANNLGWESNPFNPALNSNYTSQETGLATDIGFYPSNRPTSHKFFKTVPNLEDITSVRGYQEAFVKKIMEISLPYKNILYCINNDMGEDMEWSKYWSAFIRNEADKIQKKIYITDMHRSANLSSTEQIEILTDRKHFDFFEASQNNLNSGDEHYNRIINARNRIKDNPVPFSNSKIYGGDAPWSDGVDQSIQRFWKTIFAGSAATNFHKEGPYTNAFSMGFNEQGKAQIKHMRMFADAMNSFSPVPTNNLLSNRSANEAFCLSHQNNQYAVYFPDGGNVVLNLQQANGSYTMKWFDVINGTWSAETEVQGARDVELTAPGTGHWAVLLKRKI</sequence>
<reference evidence="2 3" key="1">
    <citation type="submission" date="2014-04" db="EMBL/GenBank/DDBJ databases">
        <title>Characterization and application of a salt tolerant electro-active bacterium.</title>
        <authorList>
            <person name="Yang L."/>
            <person name="Wei S."/>
            <person name="Tay Q.X.M."/>
        </authorList>
    </citation>
    <scope>NUCLEOTIDE SEQUENCE [LARGE SCALE GENOMIC DNA]</scope>
    <source>
        <strain evidence="2 3">LY1</strain>
    </source>
</reference>